<accession>A0A376ACH6</accession>
<reference evidence="2" key="1">
    <citation type="submission" date="2018-07" db="EMBL/GenBank/DDBJ databases">
        <authorList>
            <person name="Peiro R."/>
            <person name="Begona"/>
            <person name="Cbmso G."/>
            <person name="Lopez M."/>
            <person name="Gonzalez S."/>
        </authorList>
    </citation>
    <scope>NUCLEOTIDE SEQUENCE [LARGE SCALE GENOMIC DNA]</scope>
</reference>
<dbReference type="Proteomes" id="UP000254764">
    <property type="component" value="Unassembled WGS sequence"/>
</dbReference>
<name>A0A376ACH6_9HYPH</name>
<evidence type="ECO:0000313" key="1">
    <source>
        <dbReference type="EMBL" id="SSC65464.1"/>
    </source>
</evidence>
<gene>
    <name evidence="1" type="ORF">RHIZ70_1172</name>
</gene>
<dbReference type="EMBL" id="UEYP01000001">
    <property type="protein sequence ID" value="SSC65464.1"/>
    <property type="molecule type" value="Genomic_DNA"/>
</dbReference>
<evidence type="ECO:0000313" key="2">
    <source>
        <dbReference type="Proteomes" id="UP000254764"/>
    </source>
</evidence>
<dbReference type="InterPro" id="IPR010982">
    <property type="entry name" value="Lambda_DNA-bd_dom_sf"/>
</dbReference>
<sequence length="100" mass="10702">MDLTPSLVNAARALAKIDRQQLAAKAGLEVDTLANFEDGLSDLDAAARDKLRQAIEHFGVEFLPPTDAGPGLRLKFNEQETGQLLGWEGEGGMPGEDDVP</sequence>
<organism evidence="1 2">
    <name type="scientific">Ciceribacter selenitireducens ATCC BAA-1503</name>
    <dbReference type="NCBI Taxonomy" id="1336235"/>
    <lineage>
        <taxon>Bacteria</taxon>
        <taxon>Pseudomonadati</taxon>
        <taxon>Pseudomonadota</taxon>
        <taxon>Alphaproteobacteria</taxon>
        <taxon>Hyphomicrobiales</taxon>
        <taxon>Rhizobiaceae</taxon>
        <taxon>Ciceribacter</taxon>
    </lineage>
</organism>
<dbReference type="AlphaFoldDB" id="A0A376ACH6"/>
<protein>
    <recommendedName>
        <fullName evidence="3">HTH cro/C1-type domain-containing protein</fullName>
    </recommendedName>
</protein>
<proteinExistence type="predicted"/>
<dbReference type="Gene3D" id="1.10.260.40">
    <property type="entry name" value="lambda repressor-like DNA-binding domains"/>
    <property type="match status" value="1"/>
</dbReference>
<dbReference type="RefSeq" id="WP_115668525.1">
    <property type="nucleotide sequence ID" value="NZ_UEYP01000001.1"/>
</dbReference>
<dbReference type="GO" id="GO:0003677">
    <property type="term" value="F:DNA binding"/>
    <property type="evidence" value="ECO:0007669"/>
    <property type="project" value="InterPro"/>
</dbReference>
<dbReference type="SUPFAM" id="SSF47413">
    <property type="entry name" value="lambda repressor-like DNA-binding domains"/>
    <property type="match status" value="1"/>
</dbReference>
<keyword evidence="2" id="KW-1185">Reference proteome</keyword>
<dbReference type="OrthoDB" id="4419620at2"/>
<evidence type="ECO:0008006" key="3">
    <source>
        <dbReference type="Google" id="ProtNLM"/>
    </source>
</evidence>